<keyword evidence="2" id="KW-0012">Acyltransferase</keyword>
<dbReference type="Gene3D" id="3.40.630.30">
    <property type="match status" value="1"/>
</dbReference>
<name>A0A1W1XIY1_9NEIS</name>
<dbReference type="InterPro" id="IPR000182">
    <property type="entry name" value="GNAT_dom"/>
</dbReference>
<feature type="domain" description="N-acetyltransferase" evidence="3">
    <location>
        <begin position="1"/>
        <end position="147"/>
    </location>
</feature>
<keyword evidence="1" id="KW-0808">Transferase</keyword>
<organism evidence="4 5">
    <name type="scientific">Andreprevotia lacus DSM 23236</name>
    <dbReference type="NCBI Taxonomy" id="1121001"/>
    <lineage>
        <taxon>Bacteria</taxon>
        <taxon>Pseudomonadati</taxon>
        <taxon>Pseudomonadota</taxon>
        <taxon>Betaproteobacteria</taxon>
        <taxon>Neisseriales</taxon>
        <taxon>Chitinibacteraceae</taxon>
        <taxon>Andreprevotia</taxon>
    </lineage>
</organism>
<reference evidence="4 5" key="1">
    <citation type="submission" date="2017-04" db="EMBL/GenBank/DDBJ databases">
        <authorList>
            <person name="Afonso C.L."/>
            <person name="Miller P.J."/>
            <person name="Scott M.A."/>
            <person name="Spackman E."/>
            <person name="Goraichik I."/>
            <person name="Dimitrov K.M."/>
            <person name="Suarez D.L."/>
            <person name="Swayne D.E."/>
        </authorList>
    </citation>
    <scope>NUCLEOTIDE SEQUENCE [LARGE SCALE GENOMIC DNA]</scope>
    <source>
        <strain evidence="4 5">DSM 23236</strain>
    </source>
</reference>
<dbReference type="OrthoDB" id="7356080at2"/>
<proteinExistence type="predicted"/>
<dbReference type="STRING" id="1121001.SAMN02745857_01620"/>
<dbReference type="GO" id="GO:0016747">
    <property type="term" value="F:acyltransferase activity, transferring groups other than amino-acyl groups"/>
    <property type="evidence" value="ECO:0007669"/>
    <property type="project" value="InterPro"/>
</dbReference>
<dbReference type="EMBL" id="FWXD01000008">
    <property type="protein sequence ID" value="SMC23481.1"/>
    <property type="molecule type" value="Genomic_DNA"/>
</dbReference>
<dbReference type="InterPro" id="IPR016181">
    <property type="entry name" value="Acyl_CoA_acyltransferase"/>
</dbReference>
<keyword evidence="5" id="KW-1185">Reference proteome</keyword>
<sequence length="148" mass="16073">MHIRATRSEDFPTLFDLRARTRENAMSVAELAARGITPDSAAEALHTGLVRGWLCEVDGQIVGFASGDRDGGEMLVLAVLPEYEGRGIGRALLAKVTAWPAECGHQRIWLSANPDSAVRAYGFYRHCGWVATGELVDGEEIMVYQPAG</sequence>
<dbReference type="Proteomes" id="UP000192761">
    <property type="component" value="Unassembled WGS sequence"/>
</dbReference>
<evidence type="ECO:0000256" key="1">
    <source>
        <dbReference type="ARBA" id="ARBA00022679"/>
    </source>
</evidence>
<dbReference type="Pfam" id="PF00583">
    <property type="entry name" value="Acetyltransf_1"/>
    <property type="match status" value="1"/>
</dbReference>
<dbReference type="AlphaFoldDB" id="A0A1W1XIY1"/>
<dbReference type="PROSITE" id="PS51186">
    <property type="entry name" value="GNAT"/>
    <property type="match status" value="1"/>
</dbReference>
<evidence type="ECO:0000313" key="4">
    <source>
        <dbReference type="EMBL" id="SMC23481.1"/>
    </source>
</evidence>
<dbReference type="SUPFAM" id="SSF55729">
    <property type="entry name" value="Acyl-CoA N-acyltransferases (Nat)"/>
    <property type="match status" value="1"/>
</dbReference>
<accession>A0A1W1XIY1</accession>
<dbReference type="RefSeq" id="WP_084090288.1">
    <property type="nucleotide sequence ID" value="NZ_FWXD01000008.1"/>
</dbReference>
<dbReference type="InterPro" id="IPR050832">
    <property type="entry name" value="Bact_Acetyltransf"/>
</dbReference>
<gene>
    <name evidence="4" type="ORF">SAMN02745857_01620</name>
</gene>
<evidence type="ECO:0000256" key="2">
    <source>
        <dbReference type="ARBA" id="ARBA00023315"/>
    </source>
</evidence>
<dbReference type="CDD" id="cd04301">
    <property type="entry name" value="NAT_SF"/>
    <property type="match status" value="1"/>
</dbReference>
<evidence type="ECO:0000313" key="5">
    <source>
        <dbReference type="Proteomes" id="UP000192761"/>
    </source>
</evidence>
<evidence type="ECO:0000259" key="3">
    <source>
        <dbReference type="PROSITE" id="PS51186"/>
    </source>
</evidence>
<protein>
    <submittedName>
        <fullName evidence="4">N-acetylglutamate synthase, GNAT family</fullName>
    </submittedName>
</protein>
<dbReference type="PANTHER" id="PTHR43877">
    <property type="entry name" value="AMINOALKYLPHOSPHONATE N-ACETYLTRANSFERASE-RELATED-RELATED"/>
    <property type="match status" value="1"/>
</dbReference>